<keyword evidence="6" id="KW-0560">Oxidoreductase</keyword>
<dbReference type="OrthoDB" id="9782629at2"/>
<sequence>MTDKAKKKQEILEAFQFRHATKEYDGSKKIEDEDFKFILETGRLSPSSLGLEPWKFLIVQSSDLREKLMQLASGAERQLSGASHFVIILARVDVRYDSDYVANHLRTVQQMPDEVADMLLKGIKTFQENFLQLFNDRTLFDWSSKQTYIALANMMTAAAQIGIDSTPIEGFIYKDVHNLLESEGLLEDGRYQPSVMAAFGYRKEEPSRPKTRKNLNDIVEWV</sequence>
<dbReference type="Proteomes" id="UP000000822">
    <property type="component" value="Chromosome"/>
</dbReference>
<reference evidence="9 10" key="1">
    <citation type="journal article" date="2001" name="FEMS Microbiol. Lett.">
        <title>Oceanobacillus iheyensis gen. nov., sp. nov., a deep-sea extremely halotolerant and alkaliphilic species isolated from a depth of 1050 m on the Iheya Ridge.</title>
        <authorList>
            <person name="Lu J."/>
            <person name="Nogi Y."/>
            <person name="Takami H."/>
        </authorList>
    </citation>
    <scope>NUCLEOTIDE SEQUENCE [LARGE SCALE GENOMIC DNA]</scope>
    <source>
        <strain evidence="10">DSM 14371 / CIP 107618 / JCM 11309 / KCTC 3954 / HTE831</strain>
    </source>
</reference>
<keyword evidence="4" id="KW-0288">FMN</keyword>
<dbReference type="InterPro" id="IPR029479">
    <property type="entry name" value="Nitroreductase"/>
</dbReference>
<keyword evidence="7" id="KW-0520">NAD</keyword>
<dbReference type="GO" id="GO:0046857">
    <property type="term" value="F:oxidoreductase activity, acting on other nitrogenous compounds as donors, with NAD or NADP as acceptor"/>
    <property type="evidence" value="ECO:0007669"/>
    <property type="project" value="TreeGrafter"/>
</dbReference>
<evidence type="ECO:0000256" key="5">
    <source>
        <dbReference type="ARBA" id="ARBA00022857"/>
    </source>
</evidence>
<evidence type="ECO:0000256" key="3">
    <source>
        <dbReference type="ARBA" id="ARBA00022630"/>
    </source>
</evidence>
<dbReference type="KEGG" id="oih:OB3126"/>
<dbReference type="Gene3D" id="3.40.109.10">
    <property type="entry name" value="NADH Oxidase"/>
    <property type="match status" value="1"/>
</dbReference>
<dbReference type="PANTHER" id="PTHR23026:SF125">
    <property type="entry name" value="OXYGEN-INSENSITIVE NAD(P)H NITROREDUCTASE"/>
    <property type="match status" value="1"/>
</dbReference>
<reference evidence="9 10" key="2">
    <citation type="journal article" date="2002" name="Nucleic Acids Res.">
        <title>Genome sequence of Oceanobacillus iheyensis isolated from the Iheya Ridge and its unexpected adaptive capabilities to extreme environments.</title>
        <authorList>
            <person name="Takami H."/>
            <person name="Takaki Y."/>
            <person name="Uchiyama I."/>
        </authorList>
    </citation>
    <scope>NUCLEOTIDE SEQUENCE [LARGE SCALE GENOMIC DNA]</scope>
    <source>
        <strain evidence="10">DSM 14371 / CIP 107618 / JCM 11309 / KCTC 3954 / HTE831</strain>
    </source>
</reference>
<proteinExistence type="inferred from homology"/>
<dbReference type="HOGENOM" id="CLU_070764_4_1_9"/>
<keyword evidence="3" id="KW-0285">Flavoprotein</keyword>
<dbReference type="GO" id="GO:0046256">
    <property type="term" value="P:2,4,6-trinitrotoluene catabolic process"/>
    <property type="evidence" value="ECO:0007669"/>
    <property type="project" value="TreeGrafter"/>
</dbReference>
<evidence type="ECO:0000256" key="1">
    <source>
        <dbReference type="ARBA" id="ARBA00001917"/>
    </source>
</evidence>
<accession>Q8ELU1</accession>
<comment type="similarity">
    <text evidence="2">Belongs to the nitroreductase family.</text>
</comment>
<dbReference type="SUPFAM" id="SSF55469">
    <property type="entry name" value="FMN-dependent nitroreductase-like"/>
    <property type="match status" value="1"/>
</dbReference>
<dbReference type="InterPro" id="IPR033878">
    <property type="entry name" value="NfsB-like"/>
</dbReference>
<organism evidence="9 10">
    <name type="scientific">Oceanobacillus iheyensis (strain DSM 14371 / CIP 107618 / JCM 11309 / KCTC 3954 / HTE831)</name>
    <dbReference type="NCBI Taxonomy" id="221109"/>
    <lineage>
        <taxon>Bacteria</taxon>
        <taxon>Bacillati</taxon>
        <taxon>Bacillota</taxon>
        <taxon>Bacilli</taxon>
        <taxon>Bacillales</taxon>
        <taxon>Bacillaceae</taxon>
        <taxon>Oceanobacillus</taxon>
    </lineage>
</organism>
<protein>
    <submittedName>
        <fullName evidence="9">NAD(P)H nitroreductase</fullName>
    </submittedName>
</protein>
<dbReference type="CDD" id="cd02149">
    <property type="entry name" value="NfsB-like"/>
    <property type="match status" value="1"/>
</dbReference>
<dbReference type="AlphaFoldDB" id="Q8ELU1"/>
<dbReference type="RefSeq" id="WP_011067523.1">
    <property type="nucleotide sequence ID" value="NC_004193.1"/>
</dbReference>
<dbReference type="PANTHER" id="PTHR23026">
    <property type="entry name" value="NADPH NITROREDUCTASE"/>
    <property type="match status" value="1"/>
</dbReference>
<evidence type="ECO:0000313" key="9">
    <source>
        <dbReference type="EMBL" id="BAC15082.1"/>
    </source>
</evidence>
<feature type="domain" description="Nitroreductase" evidence="8">
    <location>
        <begin position="17"/>
        <end position="201"/>
    </location>
</feature>
<dbReference type="PhylomeDB" id="Q8ELU1"/>
<comment type="cofactor">
    <cofactor evidence="1">
        <name>FMN</name>
        <dbReference type="ChEBI" id="CHEBI:58210"/>
    </cofactor>
</comment>
<evidence type="ECO:0000256" key="4">
    <source>
        <dbReference type="ARBA" id="ARBA00022643"/>
    </source>
</evidence>
<evidence type="ECO:0000256" key="6">
    <source>
        <dbReference type="ARBA" id="ARBA00023002"/>
    </source>
</evidence>
<evidence type="ECO:0000259" key="8">
    <source>
        <dbReference type="Pfam" id="PF00881"/>
    </source>
</evidence>
<evidence type="ECO:0000256" key="7">
    <source>
        <dbReference type="ARBA" id="ARBA00023027"/>
    </source>
</evidence>
<gene>
    <name evidence="9" type="ordered locus">OB3126</name>
</gene>
<name>Q8ELU1_OCEIH</name>
<dbReference type="InterPro" id="IPR050627">
    <property type="entry name" value="Nitroreductase/BluB"/>
</dbReference>
<evidence type="ECO:0000256" key="2">
    <source>
        <dbReference type="ARBA" id="ARBA00007118"/>
    </source>
</evidence>
<keyword evidence="10" id="KW-1185">Reference proteome</keyword>
<keyword evidence="5" id="KW-0521">NADP</keyword>
<evidence type="ECO:0000313" key="10">
    <source>
        <dbReference type="Proteomes" id="UP000000822"/>
    </source>
</evidence>
<dbReference type="Pfam" id="PF00881">
    <property type="entry name" value="Nitroreductase"/>
    <property type="match status" value="1"/>
</dbReference>
<dbReference type="EMBL" id="BA000028">
    <property type="protein sequence ID" value="BAC15082.1"/>
    <property type="molecule type" value="Genomic_DNA"/>
</dbReference>
<dbReference type="STRING" id="221109.gene:10735378"/>
<dbReference type="GO" id="GO:0005829">
    <property type="term" value="C:cytosol"/>
    <property type="evidence" value="ECO:0007669"/>
    <property type="project" value="TreeGrafter"/>
</dbReference>
<dbReference type="eggNOG" id="COG0778">
    <property type="taxonomic scope" value="Bacteria"/>
</dbReference>
<dbReference type="InterPro" id="IPR000415">
    <property type="entry name" value="Nitroreductase-like"/>
</dbReference>